<evidence type="ECO:0000313" key="2">
    <source>
        <dbReference type="Proteomes" id="UP000011083"/>
    </source>
</evidence>
<keyword evidence="2" id="KW-1185">Reference proteome</keyword>
<gene>
    <name evidence="1" type="ORF">ACA1_124810</name>
</gene>
<accession>L8GNT6</accession>
<dbReference type="KEGG" id="acan:ACA1_124810"/>
<dbReference type="AlphaFoldDB" id="L8GNT6"/>
<dbReference type="EMBL" id="KB008047">
    <property type="protein sequence ID" value="ELR14659.1"/>
    <property type="molecule type" value="Genomic_DNA"/>
</dbReference>
<dbReference type="STRING" id="1257118.L8GNT6"/>
<organism evidence="1 2">
    <name type="scientific">Acanthamoeba castellanii (strain ATCC 30010 / Neff)</name>
    <dbReference type="NCBI Taxonomy" id="1257118"/>
    <lineage>
        <taxon>Eukaryota</taxon>
        <taxon>Amoebozoa</taxon>
        <taxon>Discosea</taxon>
        <taxon>Longamoebia</taxon>
        <taxon>Centramoebida</taxon>
        <taxon>Acanthamoebidae</taxon>
        <taxon>Acanthamoeba</taxon>
    </lineage>
</organism>
<name>L8GNT6_ACACF</name>
<dbReference type="Proteomes" id="UP000011083">
    <property type="component" value="Unassembled WGS sequence"/>
</dbReference>
<dbReference type="GeneID" id="14915256"/>
<sequence length="219" mass="24380">MLQCTKDMLSAKFDMTNLGKAKLVLGIEVIYDRQWGTAALHQTGHVDAILSCYSLGNCKLQYTLMTAGLSLAKLKATSRKHTALPYHQAMGSLMYLSQATWPDIVFAVAYLSKFMNGYDETHWMAVKHVIHYLKAMSTLPTIIKSDNQSAISLAQANQQAFHPQTKHINIKVAHLHEAVVAKMIMLVHCLTGQMITDMLTKALPRPKLEELKGLTNLQG</sequence>
<dbReference type="VEuPathDB" id="AmoebaDB:ACA1_124810"/>
<reference evidence="1 2" key="1">
    <citation type="journal article" date="2013" name="Genome Biol.">
        <title>Genome of Acanthamoeba castellanii highlights extensive lateral gene transfer and early evolution of tyrosine kinase signaling.</title>
        <authorList>
            <person name="Clarke M."/>
            <person name="Lohan A.J."/>
            <person name="Liu B."/>
            <person name="Lagkouvardos I."/>
            <person name="Roy S."/>
            <person name="Zafar N."/>
            <person name="Bertelli C."/>
            <person name="Schilde C."/>
            <person name="Kianianmomeni A."/>
            <person name="Burglin T.R."/>
            <person name="Frech C."/>
            <person name="Turcotte B."/>
            <person name="Kopec K.O."/>
            <person name="Synnott J.M."/>
            <person name="Choo C."/>
            <person name="Paponov I."/>
            <person name="Finkler A."/>
            <person name="Soon Heng Tan C."/>
            <person name="Hutchins A.P."/>
            <person name="Weinmeier T."/>
            <person name="Rattei T."/>
            <person name="Chu J.S."/>
            <person name="Gimenez G."/>
            <person name="Irimia M."/>
            <person name="Rigden D.J."/>
            <person name="Fitzpatrick D.A."/>
            <person name="Lorenzo-Morales J."/>
            <person name="Bateman A."/>
            <person name="Chiu C.H."/>
            <person name="Tang P."/>
            <person name="Hegemann P."/>
            <person name="Fromm H."/>
            <person name="Raoult D."/>
            <person name="Greub G."/>
            <person name="Miranda-Saavedra D."/>
            <person name="Chen N."/>
            <person name="Nash P."/>
            <person name="Ginger M.L."/>
            <person name="Horn M."/>
            <person name="Schaap P."/>
            <person name="Caler L."/>
            <person name="Loftus B."/>
        </authorList>
    </citation>
    <scope>NUCLEOTIDE SEQUENCE [LARGE SCALE GENOMIC DNA]</scope>
    <source>
        <strain evidence="1 2">Neff</strain>
    </source>
</reference>
<dbReference type="CDD" id="cd09272">
    <property type="entry name" value="RNase_HI_RT_Ty1"/>
    <property type="match status" value="1"/>
</dbReference>
<dbReference type="OrthoDB" id="413361at2759"/>
<proteinExistence type="predicted"/>
<dbReference type="PANTHER" id="PTHR11439">
    <property type="entry name" value="GAG-POL-RELATED RETROTRANSPOSON"/>
    <property type="match status" value="1"/>
</dbReference>
<dbReference type="PANTHER" id="PTHR11439:SF483">
    <property type="entry name" value="PEPTIDE SYNTHASE GLIP-LIKE, PUTATIVE (AFU_ORTHOLOGUE AFUA_3G12920)-RELATED"/>
    <property type="match status" value="1"/>
</dbReference>
<evidence type="ECO:0000313" key="1">
    <source>
        <dbReference type="EMBL" id="ELR14659.1"/>
    </source>
</evidence>
<dbReference type="RefSeq" id="XP_004336672.1">
    <property type="nucleotide sequence ID" value="XM_004336624.1"/>
</dbReference>
<protein>
    <submittedName>
        <fullName evidence="1">Transposable element</fullName>
    </submittedName>
</protein>
<dbReference type="OMA" id="DETHWMA"/>